<evidence type="ECO:0000256" key="1">
    <source>
        <dbReference type="SAM" id="MobiDB-lite"/>
    </source>
</evidence>
<keyword evidence="2" id="KW-1133">Transmembrane helix</keyword>
<keyword evidence="2" id="KW-0472">Membrane</keyword>
<organism evidence="3">
    <name type="scientific">Fagus sylvatica</name>
    <name type="common">Beechnut</name>
    <dbReference type="NCBI Taxonomy" id="28930"/>
    <lineage>
        <taxon>Eukaryota</taxon>
        <taxon>Viridiplantae</taxon>
        <taxon>Streptophyta</taxon>
        <taxon>Embryophyta</taxon>
        <taxon>Tracheophyta</taxon>
        <taxon>Spermatophyta</taxon>
        <taxon>Magnoliopsida</taxon>
        <taxon>eudicotyledons</taxon>
        <taxon>Gunneridae</taxon>
        <taxon>Pentapetalae</taxon>
        <taxon>rosids</taxon>
        <taxon>fabids</taxon>
        <taxon>Fagales</taxon>
        <taxon>Fagaceae</taxon>
        <taxon>Fagus</taxon>
    </lineage>
</organism>
<proteinExistence type="predicted"/>
<feature type="transmembrane region" description="Helical" evidence="2">
    <location>
        <begin position="82"/>
        <end position="104"/>
    </location>
</feature>
<keyword evidence="2" id="KW-0812">Transmembrane</keyword>
<feature type="region of interest" description="Disordered" evidence="1">
    <location>
        <begin position="1"/>
        <end position="30"/>
    </location>
</feature>
<dbReference type="AlphaFoldDB" id="A0A2N9HI18"/>
<evidence type="ECO:0000256" key="2">
    <source>
        <dbReference type="SAM" id="Phobius"/>
    </source>
</evidence>
<sequence length="155" mass="16229">MFVWVKSNPPDPNENPNPSSNPHSAVKETTPQDHPIEVVARIPRLPGSQRKTHIGFAVVVVCNVWVCVLGGFAFVVVVVCDVWVCVLGGCGGLRFAVVVVAGVGDRFGSGFAVHFGFGIDGGCWLWVAMVVAGMGRLGVLGSHGGYRHGTAGSFG</sequence>
<dbReference type="EMBL" id="OIVN01003846">
    <property type="protein sequence ID" value="SPD13907.1"/>
    <property type="molecule type" value="Genomic_DNA"/>
</dbReference>
<reference evidence="3" key="1">
    <citation type="submission" date="2018-02" db="EMBL/GenBank/DDBJ databases">
        <authorList>
            <person name="Cohen D.B."/>
            <person name="Kent A.D."/>
        </authorList>
    </citation>
    <scope>NUCLEOTIDE SEQUENCE</scope>
</reference>
<feature type="transmembrane region" description="Helical" evidence="2">
    <location>
        <begin position="54"/>
        <end position="76"/>
    </location>
</feature>
<accession>A0A2N9HI18</accession>
<evidence type="ECO:0008006" key="4">
    <source>
        <dbReference type="Google" id="ProtNLM"/>
    </source>
</evidence>
<protein>
    <recommendedName>
        <fullName evidence="4">Transmembrane protein</fullName>
    </recommendedName>
</protein>
<name>A0A2N9HI18_FAGSY</name>
<gene>
    <name evidence="3" type="ORF">FSB_LOCUS41789</name>
</gene>
<evidence type="ECO:0000313" key="3">
    <source>
        <dbReference type="EMBL" id="SPD13907.1"/>
    </source>
</evidence>